<protein>
    <submittedName>
        <fullName evidence="2">Uncharacterized protein</fullName>
    </submittedName>
</protein>
<reference evidence="2 3" key="1">
    <citation type="journal article" date="2018" name="Int. J. Syst. Evol. Microbiol.">
        <title>Flavobacterium chryseum sp. nov. and Flavobacterium psychroterrae sp. nov., novel environmental bacteria isolated from Antarctica.</title>
        <authorList>
            <person name="Kralova S."/>
            <person name="Svec P."/>
            <person name="Busse H.J."/>
            <person name="Stankova E."/>
            <person name="Vaczi P."/>
            <person name="Sedlacek I."/>
        </authorList>
    </citation>
    <scope>NUCLEOTIDE SEQUENCE [LARGE SCALE GENOMIC DNA]</scope>
    <source>
        <strain evidence="2 3">CCM 8827</strain>
    </source>
</reference>
<proteinExistence type="predicted"/>
<organism evidence="2 3">
    <name type="scientific">Flavobacterium psychroterrae</name>
    <dbReference type="NCBI Taxonomy" id="2133767"/>
    <lineage>
        <taxon>Bacteria</taxon>
        <taxon>Pseudomonadati</taxon>
        <taxon>Bacteroidota</taxon>
        <taxon>Flavobacteriia</taxon>
        <taxon>Flavobacteriales</taxon>
        <taxon>Flavobacteriaceae</taxon>
        <taxon>Flavobacterium</taxon>
    </lineage>
</organism>
<keyword evidence="1" id="KW-1133">Transmembrane helix</keyword>
<dbReference type="RefSeq" id="WP_213295852.1">
    <property type="nucleotide sequence ID" value="NZ_JAGYVZ010000003.1"/>
</dbReference>
<evidence type="ECO:0000313" key="2">
    <source>
        <dbReference type="EMBL" id="MBS7230262.1"/>
    </source>
</evidence>
<dbReference type="EMBL" id="JAGYVZ010000003">
    <property type="protein sequence ID" value="MBS7230262.1"/>
    <property type="molecule type" value="Genomic_DNA"/>
</dbReference>
<gene>
    <name evidence="2" type="ORF">KHA90_04425</name>
</gene>
<evidence type="ECO:0000256" key="1">
    <source>
        <dbReference type="SAM" id="Phobius"/>
    </source>
</evidence>
<keyword evidence="3" id="KW-1185">Reference proteome</keyword>
<comment type="caution">
    <text evidence="2">The sequence shown here is derived from an EMBL/GenBank/DDBJ whole genome shotgun (WGS) entry which is preliminary data.</text>
</comment>
<feature type="transmembrane region" description="Helical" evidence="1">
    <location>
        <begin position="21"/>
        <end position="45"/>
    </location>
</feature>
<keyword evidence="1" id="KW-0472">Membrane</keyword>
<accession>A0ABS5P7N8</accession>
<sequence length="52" mass="5703">MSISEIKNNVAKKEFNNGLYLFLNEILLGIATPNIVSGQFFFIIVSPLSDAA</sequence>
<keyword evidence="1" id="KW-0812">Transmembrane</keyword>
<dbReference type="Proteomes" id="UP000722625">
    <property type="component" value="Unassembled WGS sequence"/>
</dbReference>
<name>A0ABS5P7N8_9FLAO</name>
<evidence type="ECO:0000313" key="3">
    <source>
        <dbReference type="Proteomes" id="UP000722625"/>
    </source>
</evidence>